<accession>A0A8J9YRX0</accession>
<feature type="chain" id="PRO_5035466113" evidence="10">
    <location>
        <begin position="26"/>
        <end position="220"/>
    </location>
</feature>
<dbReference type="PRINTS" id="PR00261">
    <property type="entry name" value="LDLRECEPTOR"/>
</dbReference>
<keyword evidence="10" id="KW-0732">Signal</keyword>
<dbReference type="GO" id="GO:0005886">
    <property type="term" value="C:plasma membrane"/>
    <property type="evidence" value="ECO:0007669"/>
    <property type="project" value="TreeGrafter"/>
</dbReference>
<evidence type="ECO:0000256" key="3">
    <source>
        <dbReference type="ARBA" id="ARBA00022737"/>
    </source>
</evidence>
<dbReference type="SUPFAM" id="SSF57424">
    <property type="entry name" value="LDL receptor-like module"/>
    <property type="match status" value="1"/>
</dbReference>
<keyword evidence="7" id="KW-0675">Receptor</keyword>
<dbReference type="InterPro" id="IPR036055">
    <property type="entry name" value="LDL_receptor-like_sf"/>
</dbReference>
<dbReference type="SMART" id="SM00192">
    <property type="entry name" value="LDLa"/>
    <property type="match status" value="1"/>
</dbReference>
<evidence type="ECO:0000256" key="8">
    <source>
        <dbReference type="ARBA" id="ARBA00023180"/>
    </source>
</evidence>
<dbReference type="InterPro" id="IPR051221">
    <property type="entry name" value="LDLR-related"/>
</dbReference>
<dbReference type="Pfam" id="PF00057">
    <property type="entry name" value="Ldl_recept_a"/>
    <property type="match status" value="1"/>
</dbReference>
<feature type="signal peptide" evidence="10">
    <location>
        <begin position="1"/>
        <end position="25"/>
    </location>
</feature>
<dbReference type="CDD" id="cd00112">
    <property type="entry name" value="LDLa"/>
    <property type="match status" value="1"/>
</dbReference>
<organism evidence="11 12">
    <name type="scientific">Branchiostoma lanceolatum</name>
    <name type="common">Common lancelet</name>
    <name type="synonym">Amphioxus lanceolatum</name>
    <dbReference type="NCBI Taxonomy" id="7740"/>
    <lineage>
        <taxon>Eukaryota</taxon>
        <taxon>Metazoa</taxon>
        <taxon>Chordata</taxon>
        <taxon>Cephalochordata</taxon>
        <taxon>Leptocardii</taxon>
        <taxon>Amphioxiformes</taxon>
        <taxon>Branchiostomatidae</taxon>
        <taxon>Branchiostoma</taxon>
    </lineage>
</organism>
<feature type="disulfide bond" evidence="9">
    <location>
        <begin position="66"/>
        <end position="78"/>
    </location>
</feature>
<reference evidence="11" key="1">
    <citation type="submission" date="2022-01" db="EMBL/GenBank/DDBJ databases">
        <authorList>
            <person name="Braso-Vives M."/>
        </authorList>
    </citation>
    <scope>NUCLEOTIDE SEQUENCE</scope>
</reference>
<keyword evidence="5" id="KW-0472">Membrane</keyword>
<evidence type="ECO:0000256" key="6">
    <source>
        <dbReference type="ARBA" id="ARBA00023157"/>
    </source>
</evidence>
<evidence type="ECO:0000256" key="5">
    <source>
        <dbReference type="ARBA" id="ARBA00023136"/>
    </source>
</evidence>
<dbReference type="PROSITE" id="PS01209">
    <property type="entry name" value="LDLRA_1"/>
    <property type="match status" value="1"/>
</dbReference>
<dbReference type="GO" id="GO:0043235">
    <property type="term" value="C:receptor complex"/>
    <property type="evidence" value="ECO:0007669"/>
    <property type="project" value="TreeGrafter"/>
</dbReference>
<evidence type="ECO:0000256" key="2">
    <source>
        <dbReference type="ARBA" id="ARBA00022692"/>
    </source>
</evidence>
<dbReference type="PANTHER" id="PTHR22722">
    <property type="entry name" value="LOW-DENSITY LIPOPROTEIN RECEPTOR-RELATED PROTEIN 2-RELATED"/>
    <property type="match status" value="1"/>
</dbReference>
<keyword evidence="4" id="KW-1133">Transmembrane helix</keyword>
<keyword evidence="12" id="KW-1185">Reference proteome</keyword>
<evidence type="ECO:0000313" key="11">
    <source>
        <dbReference type="EMBL" id="CAH1239635.1"/>
    </source>
</evidence>
<sequence>MTVLVLRNTVAVFLVLVYLTVEITGQTATPRTTLQGSTSAAATSASTSLGDLLGELSQGGRNGGDCPGSLFQCDNGDCISSNWQCDGHDDCGDGSDETNCASTTTEDHTLPVTTTLVNLNSTSQVNSTKYATEPTTVQSSAATASAECTGSLFQFNSSRSITFTWQCDDGDHCVDWTNTTDCNLTASLTPNPDANSSWTTAPGGKAVAYGVDSELLNVIC</sequence>
<keyword evidence="2" id="KW-0812">Transmembrane</keyword>
<evidence type="ECO:0000256" key="1">
    <source>
        <dbReference type="ARBA" id="ARBA00004167"/>
    </source>
</evidence>
<keyword evidence="3" id="KW-0677">Repeat</keyword>
<dbReference type="Proteomes" id="UP000838412">
    <property type="component" value="Chromosome 11"/>
</dbReference>
<dbReference type="InterPro" id="IPR002172">
    <property type="entry name" value="LDrepeatLR_classA_rpt"/>
</dbReference>
<proteinExistence type="predicted"/>
<dbReference type="EMBL" id="OV696696">
    <property type="protein sequence ID" value="CAH1239635.1"/>
    <property type="molecule type" value="Genomic_DNA"/>
</dbReference>
<name>A0A8J9YRX0_BRALA</name>
<keyword evidence="8" id="KW-0325">Glycoprotein</keyword>
<evidence type="ECO:0000256" key="10">
    <source>
        <dbReference type="SAM" id="SignalP"/>
    </source>
</evidence>
<protein>
    <submittedName>
        <fullName evidence="11">LRP1 protein</fullName>
    </submittedName>
</protein>
<comment type="subcellular location">
    <subcellularLocation>
        <location evidence="1">Membrane</location>
        <topology evidence="1">Single-pass membrane protein</topology>
    </subcellularLocation>
</comment>
<dbReference type="PROSITE" id="PS50068">
    <property type="entry name" value="LDLRA_2"/>
    <property type="match status" value="1"/>
</dbReference>
<dbReference type="Gene3D" id="4.10.400.10">
    <property type="entry name" value="Low-density Lipoprotein Receptor"/>
    <property type="match status" value="1"/>
</dbReference>
<feature type="disulfide bond" evidence="9">
    <location>
        <begin position="73"/>
        <end position="91"/>
    </location>
</feature>
<keyword evidence="6 9" id="KW-1015">Disulfide bond</keyword>
<dbReference type="InterPro" id="IPR023415">
    <property type="entry name" value="LDLR_class-A_CS"/>
</dbReference>
<gene>
    <name evidence="11" type="primary">LRP1</name>
    <name evidence="11" type="ORF">BLAG_LOCUS3874</name>
</gene>
<evidence type="ECO:0000256" key="4">
    <source>
        <dbReference type="ARBA" id="ARBA00022989"/>
    </source>
</evidence>
<dbReference type="FunFam" id="4.10.400.10:FF:000119">
    <property type="entry name" value="Suppressor of tumorigenicity 14 protein homolog"/>
    <property type="match status" value="1"/>
</dbReference>
<evidence type="ECO:0000256" key="7">
    <source>
        <dbReference type="ARBA" id="ARBA00023170"/>
    </source>
</evidence>
<dbReference type="AlphaFoldDB" id="A0A8J9YRX0"/>
<evidence type="ECO:0000313" key="12">
    <source>
        <dbReference type="Proteomes" id="UP000838412"/>
    </source>
</evidence>
<feature type="disulfide bond" evidence="9">
    <location>
        <begin position="85"/>
        <end position="100"/>
    </location>
</feature>
<evidence type="ECO:0000256" key="9">
    <source>
        <dbReference type="PROSITE-ProRule" id="PRU00124"/>
    </source>
</evidence>